<keyword evidence="7" id="KW-1185">Reference proteome</keyword>
<dbReference type="InterPro" id="IPR043508">
    <property type="entry name" value="Bromo_Brdt_I"/>
</dbReference>
<evidence type="ECO:0000256" key="1">
    <source>
        <dbReference type="ARBA" id="ARBA00022737"/>
    </source>
</evidence>
<dbReference type="PRINTS" id="PR00503">
    <property type="entry name" value="BROMODOMAIN"/>
</dbReference>
<dbReference type="GO" id="GO:0000785">
    <property type="term" value="C:chromatin"/>
    <property type="evidence" value="ECO:0007669"/>
    <property type="project" value="TreeGrafter"/>
</dbReference>
<evidence type="ECO:0000256" key="3">
    <source>
        <dbReference type="PROSITE-ProRule" id="PRU00035"/>
    </source>
</evidence>
<name>A0A6P8YI38_THRPL</name>
<protein>
    <submittedName>
        <fullName evidence="8">Bromodomain-containing protein 2-like isoform X9</fullName>
    </submittedName>
</protein>
<dbReference type="SUPFAM" id="SSF47370">
    <property type="entry name" value="Bromodomain"/>
    <property type="match status" value="2"/>
</dbReference>
<feature type="region of interest" description="Disordered" evidence="4">
    <location>
        <begin position="553"/>
        <end position="587"/>
    </location>
</feature>
<feature type="compositionally biased region" description="Acidic residues" evidence="4">
    <location>
        <begin position="571"/>
        <end position="584"/>
    </location>
</feature>
<dbReference type="InterPro" id="IPR031354">
    <property type="entry name" value="BRD4_CDT"/>
</dbReference>
<reference evidence="8" key="1">
    <citation type="submission" date="2025-08" db="UniProtKB">
        <authorList>
            <consortium name="RefSeq"/>
        </authorList>
    </citation>
    <scope>IDENTIFICATION</scope>
    <source>
        <tissue evidence="8">Total insect</tissue>
    </source>
</reference>
<dbReference type="OrthoDB" id="21449at2759"/>
<dbReference type="AlphaFoldDB" id="A0A6P8YI38"/>
<feature type="compositionally biased region" description="Low complexity" evidence="4">
    <location>
        <begin position="948"/>
        <end position="961"/>
    </location>
</feature>
<evidence type="ECO:0000256" key="4">
    <source>
        <dbReference type="SAM" id="MobiDB-lite"/>
    </source>
</evidence>
<evidence type="ECO:0000259" key="5">
    <source>
        <dbReference type="PROSITE" id="PS50014"/>
    </source>
</evidence>
<keyword evidence="1" id="KW-0677">Repeat</keyword>
<dbReference type="InterPro" id="IPR043509">
    <property type="entry name" value="Bromo_Brdt_II"/>
</dbReference>
<dbReference type="Gene3D" id="1.20.920.10">
    <property type="entry name" value="Bromodomain-like"/>
    <property type="match status" value="2"/>
</dbReference>
<dbReference type="InterPro" id="IPR001487">
    <property type="entry name" value="Bromodomain"/>
</dbReference>
<dbReference type="Pfam" id="PF17035">
    <property type="entry name" value="BET"/>
    <property type="match status" value="1"/>
</dbReference>
<sequence length="1241" mass="135312">MFLQGTKMEVDGIQHNNASVTKDREIRICTIAKEPGPRPEVREPPPREEPDVEPINGVVQPPVIPPAHRPGRVTNQLQYLHKVVLKALLKHQFAWPFHQPVDAKKLNLPDYHKIIKRPMDLGTIKKRLENNYYWRGKEAIDDFTTLFSNCYIYNKPGEDVVVMAQTLEKIFLTKVSAMPRDEVELDAPAPKNARGKKTSAPRPPGSCLPTTPGAAPSAVPPALPGVVPAAAPPNMAPKKPLPAPVTSSVPAAPAVANAMHKSVPVAAPPVTSTAPPRLPLGTGAPASIPGSTATTTVPTALPPGTHNSLPKQVAPPPTYHGQHGQHGQPPVGNPAMAVGSPQVLPGKGVAAPQVIPPAQPAKVKKGVKRKADTTTPTTTALDPIFSPIDAKTAKINSRRESGRQIKKPQRTSEDGLPFSPALTPMPHVPGQVPMGNKLKEKMSEGLKMCNEILKELFAKKHSSYAWPFYQPVNAELLGLHDYHEIIKKPMDLGTVKKKMDSREYRTPTEFATDVRLIFNNCYKYNPPDHDVVAMAKKLQDVFESRYSRIPAEARGAINPSMEKSSSSESESGSETESSSDEDSDSERKRKVLLLQEQLLAMQEQMRKLVEETVPKKPKKKIKERKTNKKDKKMHVIGDVKGMAMGAYPNDTMTASIANVAMGGGDVKPPMDMKPVVNRLQGAPSVVPPPKAPKVKGARGTPKVPGANAQAAKRPKGNARANNSKKKGNVLAAAAFDSEDEDNAKPMSYDEKRQLSLDINKLPGDKLGRVVHIIQSREPSLRDSNPDEIEIDFETLKPSTLRELEAYVASCLRKKPRKALNKKVSGKSKDEQMAEKKQELEKRLQDVTGQLGHQKKAMKKEDSKSGDVAGPSRLSASSSSSSDSDSSSSSVSSSSSDSSDSEAGDSKKRKKKKSSSGGNEEQVPPTSGPVPTLTMTTSGTIVNKPQPPVSTAAAAPATPVTQNNITPAASPMIPSQAQPQQMIPNQTQLAPQQQLSTSGTPQHQYNLLNSSQGPQQPHPMNKDSMNHNSLPYMERTTTPPDMSNQKPPTANFASAFKTKDIKNASSWSSLAQSSSPQFSQNSNRSAVDSFQAFKKQAKKQADMQRHILEQQEMRRQQKELADKERIRQENERRRGKEEEEALEKARKGAAEHMLSQTPLASNAPPLGLPMPSHTPPTRVEEVKMSNDSMSLSPGPPSFPDNAAAERERQRKREQERRRREAMAGQIDMNKQSELMAAFEESL</sequence>
<evidence type="ECO:0000313" key="8">
    <source>
        <dbReference type="RefSeq" id="XP_034233617.1"/>
    </source>
</evidence>
<feature type="region of interest" description="Disordered" evidence="4">
    <location>
        <begin position="183"/>
        <end position="219"/>
    </location>
</feature>
<dbReference type="PANTHER" id="PTHR22880:SF225">
    <property type="entry name" value="BROMODOMAIN-CONTAINING PROTEIN BET-1-RELATED"/>
    <property type="match status" value="1"/>
</dbReference>
<feature type="compositionally biased region" description="Low complexity" evidence="4">
    <location>
        <begin position="319"/>
        <end position="330"/>
    </location>
</feature>
<dbReference type="InterPro" id="IPR038336">
    <property type="entry name" value="NET_sf"/>
</dbReference>
<feature type="region of interest" description="Disordered" evidence="4">
    <location>
        <begin position="814"/>
        <end position="1241"/>
    </location>
</feature>
<dbReference type="GO" id="GO:0006355">
    <property type="term" value="P:regulation of DNA-templated transcription"/>
    <property type="evidence" value="ECO:0007669"/>
    <property type="project" value="TreeGrafter"/>
</dbReference>
<dbReference type="RefSeq" id="XP_034233617.1">
    <property type="nucleotide sequence ID" value="XM_034377726.1"/>
</dbReference>
<keyword evidence="2 3" id="KW-0103">Bromodomain</keyword>
<dbReference type="Proteomes" id="UP000515158">
    <property type="component" value="Unplaced"/>
</dbReference>
<dbReference type="FunFam" id="1.20.920.10:FF:000003">
    <property type="entry name" value="Bromodomain-containing protein 2"/>
    <property type="match status" value="1"/>
</dbReference>
<feature type="domain" description="Bromo" evidence="5">
    <location>
        <begin position="460"/>
        <end position="532"/>
    </location>
</feature>
<feature type="compositionally biased region" description="Basic and acidic residues" evidence="4">
    <location>
        <begin position="826"/>
        <end position="844"/>
    </location>
</feature>
<feature type="compositionally biased region" description="Basic and acidic residues" evidence="4">
    <location>
        <begin position="1098"/>
        <end position="1149"/>
    </location>
</feature>
<feature type="region of interest" description="Disordered" evidence="4">
    <location>
        <begin position="267"/>
        <end position="429"/>
    </location>
</feature>
<organism evidence="8">
    <name type="scientific">Thrips palmi</name>
    <name type="common">Melon thrips</name>
    <dbReference type="NCBI Taxonomy" id="161013"/>
    <lineage>
        <taxon>Eukaryota</taxon>
        <taxon>Metazoa</taxon>
        <taxon>Ecdysozoa</taxon>
        <taxon>Arthropoda</taxon>
        <taxon>Hexapoda</taxon>
        <taxon>Insecta</taxon>
        <taxon>Pterygota</taxon>
        <taxon>Neoptera</taxon>
        <taxon>Paraneoptera</taxon>
        <taxon>Thysanoptera</taxon>
        <taxon>Terebrantia</taxon>
        <taxon>Thripoidea</taxon>
        <taxon>Thripidae</taxon>
        <taxon>Thrips</taxon>
    </lineage>
</organism>
<feature type="compositionally biased region" description="Basic and acidic residues" evidence="4">
    <location>
        <begin position="35"/>
        <end position="49"/>
    </location>
</feature>
<feature type="compositionally biased region" description="Polar residues" evidence="4">
    <location>
        <begin position="1034"/>
        <end position="1051"/>
    </location>
</feature>
<dbReference type="CDD" id="cd05498">
    <property type="entry name" value="Bromo_Brdt_II_like"/>
    <property type="match status" value="1"/>
</dbReference>
<dbReference type="PANTHER" id="PTHR22880">
    <property type="entry name" value="FALZ-RELATED BROMODOMAIN-CONTAINING PROTEINS"/>
    <property type="match status" value="1"/>
</dbReference>
<dbReference type="Pfam" id="PF17105">
    <property type="entry name" value="BRD4_CDT"/>
    <property type="match status" value="1"/>
</dbReference>
<feature type="compositionally biased region" description="Basic residues" evidence="4">
    <location>
        <begin position="712"/>
        <end position="727"/>
    </location>
</feature>
<dbReference type="GO" id="GO:0006338">
    <property type="term" value="P:chromatin remodeling"/>
    <property type="evidence" value="ECO:0007669"/>
    <property type="project" value="TreeGrafter"/>
</dbReference>
<dbReference type="InterPro" id="IPR036427">
    <property type="entry name" value="Bromodomain-like_sf"/>
</dbReference>
<evidence type="ECO:0000256" key="2">
    <source>
        <dbReference type="ARBA" id="ARBA00023117"/>
    </source>
</evidence>
<feature type="region of interest" description="Disordered" evidence="4">
    <location>
        <begin position="680"/>
        <end position="728"/>
    </location>
</feature>
<dbReference type="PROSITE" id="PS00633">
    <property type="entry name" value="BROMODOMAIN_1"/>
    <property type="match status" value="2"/>
</dbReference>
<dbReference type="InterPro" id="IPR018359">
    <property type="entry name" value="Bromodomain_CS"/>
</dbReference>
<dbReference type="GO" id="GO:0005634">
    <property type="term" value="C:nucleus"/>
    <property type="evidence" value="ECO:0007669"/>
    <property type="project" value="TreeGrafter"/>
</dbReference>
<feature type="compositionally biased region" description="Low complexity" evidence="4">
    <location>
        <begin position="289"/>
        <end position="305"/>
    </location>
</feature>
<feature type="compositionally biased region" description="Low complexity" evidence="4">
    <location>
        <begin position="1064"/>
        <end position="1093"/>
    </location>
</feature>
<feature type="compositionally biased region" description="Polar residues" evidence="4">
    <location>
        <begin position="932"/>
        <end position="942"/>
    </location>
</feature>
<dbReference type="InterPro" id="IPR050935">
    <property type="entry name" value="Bromo_chromatin_reader"/>
</dbReference>
<feature type="compositionally biased region" description="Basic residues" evidence="4">
    <location>
        <begin position="814"/>
        <end position="825"/>
    </location>
</feature>
<feature type="region of interest" description="Disordered" evidence="4">
    <location>
        <begin position="32"/>
        <end position="67"/>
    </location>
</feature>
<feature type="compositionally biased region" description="Polar residues" evidence="4">
    <location>
        <begin position="962"/>
        <end position="1014"/>
    </location>
</feature>
<dbReference type="FunFam" id="1.20.920.10:FF:000002">
    <property type="entry name" value="Bromodomain-containing protein 4"/>
    <property type="match status" value="1"/>
</dbReference>
<feature type="domain" description="Bromo" evidence="5">
    <location>
        <begin position="89"/>
        <end position="161"/>
    </location>
</feature>
<dbReference type="InterPro" id="IPR027353">
    <property type="entry name" value="NET_dom"/>
</dbReference>
<evidence type="ECO:0000259" key="6">
    <source>
        <dbReference type="PROSITE" id="PS51525"/>
    </source>
</evidence>
<gene>
    <name evidence="8" type="primary">LOC117640812</name>
</gene>
<dbReference type="CDD" id="cd05497">
    <property type="entry name" value="Bromo_Brdt_I_like"/>
    <property type="match status" value="1"/>
</dbReference>
<dbReference type="Pfam" id="PF00439">
    <property type="entry name" value="Bromodomain"/>
    <property type="match status" value="2"/>
</dbReference>
<dbReference type="Gene3D" id="1.20.1270.220">
    <property type="match status" value="1"/>
</dbReference>
<dbReference type="PROSITE" id="PS51525">
    <property type="entry name" value="NET"/>
    <property type="match status" value="1"/>
</dbReference>
<feature type="compositionally biased region" description="Low complexity" evidence="4">
    <location>
        <begin position="874"/>
        <end position="897"/>
    </location>
</feature>
<dbReference type="FunFam" id="1.20.1270.220:FF:000001">
    <property type="entry name" value="bromodomain-containing protein 2 isoform X1"/>
    <property type="match status" value="1"/>
</dbReference>
<proteinExistence type="predicted"/>
<feature type="compositionally biased region" description="Low complexity" evidence="4">
    <location>
        <begin position="560"/>
        <end position="570"/>
    </location>
</feature>
<dbReference type="PROSITE" id="PS50014">
    <property type="entry name" value="BROMODOMAIN_2"/>
    <property type="match status" value="2"/>
</dbReference>
<dbReference type="SMART" id="SM00297">
    <property type="entry name" value="BROMO"/>
    <property type="match status" value="2"/>
</dbReference>
<feature type="compositionally biased region" description="Basic and acidic residues" evidence="4">
    <location>
        <begin position="1202"/>
        <end position="1220"/>
    </location>
</feature>
<feature type="domain" description="NET" evidence="6">
    <location>
        <begin position="736"/>
        <end position="818"/>
    </location>
</feature>
<accession>A0A6P8YI38</accession>
<evidence type="ECO:0000313" key="7">
    <source>
        <dbReference type="Proteomes" id="UP000515158"/>
    </source>
</evidence>
<dbReference type="GeneID" id="117640812"/>